<dbReference type="SMART" id="SM00332">
    <property type="entry name" value="PP2Cc"/>
    <property type="match status" value="1"/>
</dbReference>
<dbReference type="InterPro" id="IPR015655">
    <property type="entry name" value="PP2C"/>
</dbReference>
<accession>A0A8H4VRB3</accession>
<feature type="domain" description="PPM-type phosphatase" evidence="1">
    <location>
        <begin position="81"/>
        <end position="512"/>
    </location>
</feature>
<dbReference type="PANTHER" id="PTHR13832:SF792">
    <property type="entry name" value="GM14286P"/>
    <property type="match status" value="1"/>
</dbReference>
<reference evidence="2 3" key="1">
    <citation type="submission" date="2019-12" db="EMBL/GenBank/DDBJ databases">
        <authorList>
            <person name="Floudas D."/>
            <person name="Bentzer J."/>
            <person name="Ahren D."/>
            <person name="Johansson T."/>
            <person name="Persson P."/>
            <person name="Tunlid A."/>
        </authorList>
    </citation>
    <scope>NUCLEOTIDE SEQUENCE [LARGE SCALE GENOMIC DNA]</scope>
    <source>
        <strain evidence="2 3">CBS 102.39</strain>
    </source>
</reference>
<proteinExistence type="predicted"/>
<dbReference type="GO" id="GO:0004741">
    <property type="term" value="F:[pyruvate dehydrogenase (acetyl-transferring)]-phosphatase activity"/>
    <property type="evidence" value="ECO:0007669"/>
    <property type="project" value="TreeGrafter"/>
</dbReference>
<evidence type="ECO:0000259" key="1">
    <source>
        <dbReference type="PROSITE" id="PS51746"/>
    </source>
</evidence>
<dbReference type="InterPro" id="IPR036457">
    <property type="entry name" value="PPM-type-like_dom_sf"/>
</dbReference>
<dbReference type="GO" id="GO:0005739">
    <property type="term" value="C:mitochondrion"/>
    <property type="evidence" value="ECO:0007669"/>
    <property type="project" value="TreeGrafter"/>
</dbReference>
<dbReference type="SUPFAM" id="SSF81606">
    <property type="entry name" value="PP2C-like"/>
    <property type="match status" value="1"/>
</dbReference>
<gene>
    <name evidence="2" type="ORF">D9613_005273</name>
</gene>
<dbReference type="Gene3D" id="3.60.40.10">
    <property type="entry name" value="PPM-type phosphatase domain"/>
    <property type="match status" value="1"/>
</dbReference>
<comment type="caution">
    <text evidence="2">The sequence shown here is derived from an EMBL/GenBank/DDBJ whole genome shotgun (WGS) entry which is preliminary data.</text>
</comment>
<dbReference type="Pfam" id="PF00481">
    <property type="entry name" value="PP2C"/>
    <property type="match status" value="1"/>
</dbReference>
<dbReference type="EMBL" id="JAACJL010000016">
    <property type="protein sequence ID" value="KAF4619543.1"/>
    <property type="molecule type" value="Genomic_DNA"/>
</dbReference>
<dbReference type="Proteomes" id="UP000521872">
    <property type="component" value="Unassembled WGS sequence"/>
</dbReference>
<dbReference type="PANTHER" id="PTHR13832">
    <property type="entry name" value="PROTEIN PHOSPHATASE 2C"/>
    <property type="match status" value="1"/>
</dbReference>
<dbReference type="PROSITE" id="PS51746">
    <property type="entry name" value="PPM_2"/>
    <property type="match status" value="1"/>
</dbReference>
<dbReference type="InterPro" id="IPR001932">
    <property type="entry name" value="PPM-type_phosphatase-like_dom"/>
</dbReference>
<sequence length="531" mass="58499">MLRRAWKPIAATVAVGGPAYYYYKTYHSAPQTFDINVRSRGPTGKAEMSTKTFLLSPLKDLEARIRQDAISESQVRPDGLAWKYTTAQLASNDPIEDAFTSQIVQRDESDPSYPGDYLFFAVMDGHGGFETSRLLSRVLIKAVALELTDLVKDPKSAPKTGLLDRIKSSLWLSSPVKVPGDADPSRVSQAIEQAFVKLDNELLQTPLRILANNIDAEGWKNKTIPDLSQHPLALTSMLPAISGSCALLAVFDTAHRDLYVACTGDSRAVAGVWEPTSDGKGQWRIEVLSEDQTGRNPSELARVRSEHPKDEEDYVVREGRILGGLEPSRAFGDARYKWPRPVQETLNEVFMVGNDRPMRNPPALFKTPPYVTARPVVTHRKMSLPSSSGQQPSGKATRFLVLATDGLWDQLSNDEVVSLVAGHLSGLKGTVPKSELPNLVPTTSGSAGVEGKNKKIINKEGSWAFKDDNLSAHLIRNAFGGGDELSLRRLLSIPSPYSRRYRDDVTVTVVSWEDGNEQQAQFTTEKLKSKL</sequence>
<dbReference type="AlphaFoldDB" id="A0A8H4VRB3"/>
<protein>
    <recommendedName>
        <fullName evidence="1">PPM-type phosphatase domain-containing protein</fullName>
    </recommendedName>
</protein>
<dbReference type="CDD" id="cd00143">
    <property type="entry name" value="PP2Cc"/>
    <property type="match status" value="1"/>
</dbReference>
<evidence type="ECO:0000313" key="3">
    <source>
        <dbReference type="Proteomes" id="UP000521872"/>
    </source>
</evidence>
<keyword evidence="3" id="KW-1185">Reference proteome</keyword>
<name>A0A8H4VRB3_9AGAR</name>
<evidence type="ECO:0000313" key="2">
    <source>
        <dbReference type="EMBL" id="KAF4619543.1"/>
    </source>
</evidence>
<organism evidence="2 3">
    <name type="scientific">Agrocybe pediades</name>
    <dbReference type="NCBI Taxonomy" id="84607"/>
    <lineage>
        <taxon>Eukaryota</taxon>
        <taxon>Fungi</taxon>
        <taxon>Dikarya</taxon>
        <taxon>Basidiomycota</taxon>
        <taxon>Agaricomycotina</taxon>
        <taxon>Agaricomycetes</taxon>
        <taxon>Agaricomycetidae</taxon>
        <taxon>Agaricales</taxon>
        <taxon>Agaricineae</taxon>
        <taxon>Strophariaceae</taxon>
        <taxon>Agrocybe</taxon>
    </lineage>
</organism>